<reference evidence="2" key="1">
    <citation type="submission" date="2018-05" db="EMBL/GenBank/DDBJ databases">
        <authorList>
            <person name="Lanie J.A."/>
            <person name="Ng W.-L."/>
            <person name="Kazmierczak K.M."/>
            <person name="Andrzejewski T.M."/>
            <person name="Davidsen T.M."/>
            <person name="Wayne K.J."/>
            <person name="Tettelin H."/>
            <person name="Glass J.I."/>
            <person name="Rusch D."/>
            <person name="Podicherti R."/>
            <person name="Tsui H.-C.T."/>
            <person name="Winkler M.E."/>
        </authorList>
    </citation>
    <scope>NUCLEOTIDE SEQUENCE</scope>
</reference>
<organism evidence="2">
    <name type="scientific">marine metagenome</name>
    <dbReference type="NCBI Taxonomy" id="408172"/>
    <lineage>
        <taxon>unclassified sequences</taxon>
        <taxon>metagenomes</taxon>
        <taxon>ecological metagenomes</taxon>
    </lineage>
</organism>
<dbReference type="AlphaFoldDB" id="A0A382NZ45"/>
<evidence type="ECO:0000256" key="1">
    <source>
        <dbReference type="SAM" id="Phobius"/>
    </source>
</evidence>
<keyword evidence="1" id="KW-0812">Transmembrane</keyword>
<sequence length="81" mass="8686">MPDTKLKLILALVILFFPLASSVLISLFTKRHKALSAGLSVGAVAIGLVSSIVLFVKFYDAKIKIVATGLQWLELPGFAVD</sequence>
<feature type="transmembrane region" description="Helical" evidence="1">
    <location>
        <begin position="7"/>
        <end position="28"/>
    </location>
</feature>
<proteinExistence type="predicted"/>
<keyword evidence="1" id="KW-0472">Membrane</keyword>
<feature type="non-terminal residue" evidence="2">
    <location>
        <position position="81"/>
    </location>
</feature>
<accession>A0A382NZ45</accession>
<name>A0A382NZ45_9ZZZZ</name>
<feature type="transmembrane region" description="Helical" evidence="1">
    <location>
        <begin position="34"/>
        <end position="56"/>
    </location>
</feature>
<dbReference type="EMBL" id="UINC01103765">
    <property type="protein sequence ID" value="SVC66403.1"/>
    <property type="molecule type" value="Genomic_DNA"/>
</dbReference>
<evidence type="ECO:0008006" key="3">
    <source>
        <dbReference type="Google" id="ProtNLM"/>
    </source>
</evidence>
<keyword evidence="1" id="KW-1133">Transmembrane helix</keyword>
<evidence type="ECO:0000313" key="2">
    <source>
        <dbReference type="EMBL" id="SVC66403.1"/>
    </source>
</evidence>
<gene>
    <name evidence="2" type="ORF">METZ01_LOCUS319257</name>
</gene>
<protein>
    <recommendedName>
        <fullName evidence="3">NADH-Ubiquinone oxidoreductase (complex I) chain 5 N-terminal domain-containing protein</fullName>
    </recommendedName>
</protein>